<dbReference type="InterPro" id="IPR007278">
    <property type="entry name" value="DUF397"/>
</dbReference>
<keyword evidence="3" id="KW-1185">Reference proteome</keyword>
<sequence>MDHLDWRKSSRSSAGSDAACVEIARLPQTTSVRDSKNPATGILTFPTAPWASFLSTLV</sequence>
<dbReference type="RefSeq" id="WP_307855852.1">
    <property type="nucleotide sequence ID" value="NZ_JAGINW010000001.1"/>
</dbReference>
<evidence type="ECO:0000313" key="2">
    <source>
        <dbReference type="EMBL" id="MBP2331062.1"/>
    </source>
</evidence>
<dbReference type="EMBL" id="JAGINW010000001">
    <property type="protein sequence ID" value="MBP2331062.1"/>
    <property type="molecule type" value="Genomic_DNA"/>
</dbReference>
<dbReference type="Pfam" id="PF04149">
    <property type="entry name" value="DUF397"/>
    <property type="match status" value="1"/>
</dbReference>
<evidence type="ECO:0000313" key="3">
    <source>
        <dbReference type="Proteomes" id="UP001519332"/>
    </source>
</evidence>
<proteinExistence type="predicted"/>
<reference evidence="2 3" key="1">
    <citation type="submission" date="2021-03" db="EMBL/GenBank/DDBJ databases">
        <title>Sequencing the genomes of 1000 actinobacteria strains.</title>
        <authorList>
            <person name="Klenk H.-P."/>
        </authorList>
    </citation>
    <scope>NUCLEOTIDE SEQUENCE [LARGE SCALE GENOMIC DNA]</scope>
    <source>
        <strain evidence="2 3">DSM 46670</strain>
    </source>
</reference>
<organism evidence="2 3">
    <name type="scientific">Kibdelosporangium banguiense</name>
    <dbReference type="NCBI Taxonomy" id="1365924"/>
    <lineage>
        <taxon>Bacteria</taxon>
        <taxon>Bacillati</taxon>
        <taxon>Actinomycetota</taxon>
        <taxon>Actinomycetes</taxon>
        <taxon>Pseudonocardiales</taxon>
        <taxon>Pseudonocardiaceae</taxon>
        <taxon>Kibdelosporangium</taxon>
    </lineage>
</organism>
<evidence type="ECO:0000259" key="1">
    <source>
        <dbReference type="Pfam" id="PF04149"/>
    </source>
</evidence>
<comment type="caution">
    <text evidence="2">The sequence shown here is derived from an EMBL/GenBank/DDBJ whole genome shotgun (WGS) entry which is preliminary data.</text>
</comment>
<accession>A0ABS4U318</accession>
<dbReference type="Proteomes" id="UP001519332">
    <property type="component" value="Unassembled WGS sequence"/>
</dbReference>
<name>A0ABS4U318_9PSEU</name>
<protein>
    <recommendedName>
        <fullName evidence="1">DUF397 domain-containing protein</fullName>
    </recommendedName>
</protein>
<feature type="domain" description="DUF397" evidence="1">
    <location>
        <begin position="4"/>
        <end position="56"/>
    </location>
</feature>
<gene>
    <name evidence="2" type="ORF">JOF56_011447</name>
</gene>